<dbReference type="InterPro" id="IPR000629">
    <property type="entry name" value="RNA-helicase_DEAD-box_CS"/>
</dbReference>
<keyword evidence="9" id="KW-0346">Stress response</keyword>
<dbReference type="PROSITE" id="PS51194">
    <property type="entry name" value="HELICASE_CTER"/>
    <property type="match status" value="1"/>
</dbReference>
<dbReference type="FunFam" id="3.30.70.330:FF:000068">
    <property type="entry name" value="ATP-dependent RNA helicase DeaD"/>
    <property type="match status" value="1"/>
</dbReference>
<dbReference type="SMART" id="SM00487">
    <property type="entry name" value="DEXDc"/>
    <property type="match status" value="1"/>
</dbReference>
<evidence type="ECO:0000256" key="1">
    <source>
        <dbReference type="ARBA" id="ARBA00004496"/>
    </source>
</evidence>
<evidence type="ECO:0000256" key="7">
    <source>
        <dbReference type="ARBA" id="ARBA00022840"/>
    </source>
</evidence>
<sequence length="615" mass="68927">MSDSNQVTRFSDLDLDPALLKAIEDVGYEQPSPIQAESIPILLEGKDILGQAQTGTGKTAAFALPLLSRLDLSRREPQVLVLAPTRELAIQVSEAFQTYARHMKNFHVLPIYGGQSYEIQLRQLRRGVHVVVGTPGRVMDHMRNGKLKLDGLKALVLDEADEMLRMGFIDDVKWVLEQTPDTRQIALFSATMPKEIRKVAEQHLNKPVVIKVAQKTATAETIRQRYWPVSGLHKLDALTRILEAEDFDAMLIFVRTKTATVELAEKLAARGHSAEALNGDIQQKLRERIVDRLKKGQIDILVATDVVARGLDVKRISHVVNYDIPTDVEAYIHRIGRTGRAGKTGDAILFVSPREKRLLRAIEKTIRQPIEPMQLPTAKDINQQRMLRFKQRVRDSLADQKNEIYYQLLTEVQEEESAEPLEIAAALAGLLQGDEPLLLSEKVHKPPREDRGSRNASRDEKRPPRRSKSQGSDKALPLKGHPEVEMLRFRIEVGYEHDVKPGNIVGAIANEADLDSEYIGHIEIYEDHSTIDLPAGMPKETFIALKKTRVCQHRLDISVAGEPRKEEKRKPLSFKSKKKTRAKAGAKPRGKPGSRSGTGTKPGKPRVKKKTAAKS</sequence>
<keyword evidence="3" id="KW-0963">Cytoplasm</keyword>
<dbReference type="PANTHER" id="PTHR47963">
    <property type="entry name" value="DEAD-BOX ATP-DEPENDENT RNA HELICASE 47, MITOCHONDRIAL"/>
    <property type="match status" value="1"/>
</dbReference>
<dbReference type="InterPro" id="IPR014014">
    <property type="entry name" value="RNA_helicase_DEAD_Q_motif"/>
</dbReference>
<dbReference type="InterPro" id="IPR012677">
    <property type="entry name" value="Nucleotide-bd_a/b_plait_sf"/>
</dbReference>
<dbReference type="GO" id="GO:0033592">
    <property type="term" value="F:RNA strand annealing activity"/>
    <property type="evidence" value="ECO:0007669"/>
    <property type="project" value="TreeGrafter"/>
</dbReference>
<keyword evidence="4" id="KW-0547">Nucleotide-binding</keyword>
<dbReference type="InterPro" id="IPR057325">
    <property type="entry name" value="DeaD_dimer"/>
</dbReference>
<dbReference type="CDD" id="cd00268">
    <property type="entry name" value="DEADc"/>
    <property type="match status" value="1"/>
</dbReference>
<dbReference type="InterPro" id="IPR005580">
    <property type="entry name" value="DbpA/CsdA_RNA-bd_dom"/>
</dbReference>
<evidence type="ECO:0000256" key="5">
    <source>
        <dbReference type="ARBA" id="ARBA00022801"/>
    </source>
</evidence>
<dbReference type="GO" id="GO:0016887">
    <property type="term" value="F:ATP hydrolysis activity"/>
    <property type="evidence" value="ECO:0007669"/>
    <property type="project" value="RHEA"/>
</dbReference>
<dbReference type="Pfam" id="PF25399">
    <property type="entry name" value="DeaD_dimer"/>
    <property type="match status" value="1"/>
</dbReference>
<dbReference type="Gene3D" id="3.30.70.330">
    <property type="match status" value="1"/>
</dbReference>
<dbReference type="InterPro" id="IPR011545">
    <property type="entry name" value="DEAD/DEAH_box_helicase_dom"/>
</dbReference>
<dbReference type="PROSITE" id="PS51192">
    <property type="entry name" value="HELICASE_ATP_BIND_1"/>
    <property type="match status" value="1"/>
</dbReference>
<feature type="domain" description="Helicase C-terminal" evidence="13">
    <location>
        <begin position="234"/>
        <end position="381"/>
    </location>
</feature>
<dbReference type="EC" id="3.6.4.13" evidence="2"/>
<dbReference type="AlphaFoldDB" id="A0A3B0YBL4"/>
<dbReference type="GO" id="GO:0003724">
    <property type="term" value="F:RNA helicase activity"/>
    <property type="evidence" value="ECO:0007669"/>
    <property type="project" value="UniProtKB-EC"/>
</dbReference>
<gene>
    <name evidence="15" type="ORF">MNBD_GAMMA14-957</name>
</gene>
<dbReference type="Gene3D" id="3.40.50.300">
    <property type="entry name" value="P-loop containing nucleotide triphosphate hydrolases"/>
    <property type="match status" value="2"/>
</dbReference>
<dbReference type="GO" id="GO:0000027">
    <property type="term" value="P:ribosomal large subunit assembly"/>
    <property type="evidence" value="ECO:0007669"/>
    <property type="project" value="InterPro"/>
</dbReference>
<accession>A0A3B0YBL4</accession>
<dbReference type="InterPro" id="IPR050547">
    <property type="entry name" value="DEAD_box_RNA_helicases"/>
</dbReference>
<dbReference type="GO" id="GO:0005829">
    <property type="term" value="C:cytosol"/>
    <property type="evidence" value="ECO:0007669"/>
    <property type="project" value="TreeGrafter"/>
</dbReference>
<evidence type="ECO:0000259" key="14">
    <source>
        <dbReference type="PROSITE" id="PS51195"/>
    </source>
</evidence>
<keyword evidence="6 15" id="KW-0347">Helicase</keyword>
<dbReference type="InterPro" id="IPR034415">
    <property type="entry name" value="CsdA_RRM"/>
</dbReference>
<dbReference type="GO" id="GO:0070417">
    <property type="term" value="P:cellular response to cold"/>
    <property type="evidence" value="ECO:0007669"/>
    <property type="project" value="InterPro"/>
</dbReference>
<dbReference type="PROSITE" id="PS51195">
    <property type="entry name" value="Q_MOTIF"/>
    <property type="match status" value="1"/>
</dbReference>
<dbReference type="InterPro" id="IPR001650">
    <property type="entry name" value="Helicase_C-like"/>
</dbReference>
<keyword evidence="5 15" id="KW-0378">Hydrolase</keyword>
<dbReference type="GO" id="GO:0005524">
    <property type="term" value="F:ATP binding"/>
    <property type="evidence" value="ECO:0007669"/>
    <property type="project" value="UniProtKB-KW"/>
</dbReference>
<keyword evidence="8" id="KW-0694">RNA-binding</keyword>
<reference evidence="15" key="1">
    <citation type="submission" date="2018-06" db="EMBL/GenBank/DDBJ databases">
        <authorList>
            <person name="Zhirakovskaya E."/>
        </authorList>
    </citation>
    <scope>NUCLEOTIDE SEQUENCE</scope>
</reference>
<protein>
    <recommendedName>
        <fullName evidence="2">RNA helicase</fullName>
        <ecNumber evidence="2">3.6.4.13</ecNumber>
    </recommendedName>
</protein>
<dbReference type="FunFam" id="3.40.50.300:FF:000108">
    <property type="entry name" value="ATP-dependent RNA helicase RhlE"/>
    <property type="match status" value="1"/>
</dbReference>
<evidence type="ECO:0000256" key="8">
    <source>
        <dbReference type="ARBA" id="ARBA00022884"/>
    </source>
</evidence>
<dbReference type="Pfam" id="PF03880">
    <property type="entry name" value="DbpA"/>
    <property type="match status" value="1"/>
</dbReference>
<dbReference type="Pfam" id="PF00271">
    <property type="entry name" value="Helicase_C"/>
    <property type="match status" value="1"/>
</dbReference>
<feature type="compositionally biased region" description="Basic residues" evidence="11">
    <location>
        <begin position="571"/>
        <end position="592"/>
    </location>
</feature>
<dbReference type="CDD" id="cd18787">
    <property type="entry name" value="SF2_C_DEAD"/>
    <property type="match status" value="1"/>
</dbReference>
<dbReference type="CDD" id="cd12499">
    <property type="entry name" value="RRM_EcCsdA_like"/>
    <property type="match status" value="1"/>
</dbReference>
<evidence type="ECO:0000256" key="9">
    <source>
        <dbReference type="ARBA" id="ARBA00023016"/>
    </source>
</evidence>
<dbReference type="EMBL" id="UOFM01000031">
    <property type="protein sequence ID" value="VAW72682.1"/>
    <property type="molecule type" value="Genomic_DNA"/>
</dbReference>
<comment type="catalytic activity">
    <reaction evidence="10">
        <text>ATP + H2O = ADP + phosphate + H(+)</text>
        <dbReference type="Rhea" id="RHEA:13065"/>
        <dbReference type="ChEBI" id="CHEBI:15377"/>
        <dbReference type="ChEBI" id="CHEBI:15378"/>
        <dbReference type="ChEBI" id="CHEBI:30616"/>
        <dbReference type="ChEBI" id="CHEBI:43474"/>
        <dbReference type="ChEBI" id="CHEBI:456216"/>
        <dbReference type="EC" id="3.6.4.13"/>
    </reaction>
</comment>
<dbReference type="SUPFAM" id="SSF52540">
    <property type="entry name" value="P-loop containing nucleoside triphosphate hydrolases"/>
    <property type="match status" value="1"/>
</dbReference>
<evidence type="ECO:0000313" key="15">
    <source>
        <dbReference type="EMBL" id="VAW72682.1"/>
    </source>
</evidence>
<dbReference type="Pfam" id="PF00270">
    <property type="entry name" value="DEAD"/>
    <property type="match status" value="1"/>
</dbReference>
<proteinExistence type="inferred from homology"/>
<feature type="domain" description="Helicase ATP-binding" evidence="12">
    <location>
        <begin position="39"/>
        <end position="210"/>
    </location>
</feature>
<feature type="domain" description="DEAD-box RNA helicase Q" evidence="14">
    <location>
        <begin position="8"/>
        <end position="36"/>
    </location>
</feature>
<dbReference type="SMART" id="SM00490">
    <property type="entry name" value="HELICc"/>
    <property type="match status" value="1"/>
</dbReference>
<dbReference type="HAMAP" id="MF_00964">
    <property type="entry name" value="DEAD_helicase_DeaD"/>
    <property type="match status" value="1"/>
</dbReference>
<evidence type="ECO:0000256" key="3">
    <source>
        <dbReference type="ARBA" id="ARBA00022490"/>
    </source>
</evidence>
<dbReference type="PANTHER" id="PTHR47963:SF8">
    <property type="entry name" value="ATP-DEPENDENT RNA HELICASE DEAD"/>
    <property type="match status" value="1"/>
</dbReference>
<feature type="compositionally biased region" description="Basic residues" evidence="11">
    <location>
        <begin position="603"/>
        <end position="615"/>
    </location>
</feature>
<feature type="compositionally biased region" description="Basic and acidic residues" evidence="11">
    <location>
        <begin position="441"/>
        <end position="462"/>
    </location>
</feature>
<evidence type="ECO:0000256" key="2">
    <source>
        <dbReference type="ARBA" id="ARBA00012552"/>
    </source>
</evidence>
<evidence type="ECO:0000259" key="13">
    <source>
        <dbReference type="PROSITE" id="PS51194"/>
    </source>
</evidence>
<dbReference type="InterPro" id="IPR028618">
    <property type="entry name" value="DEAD_helicase_DeaD"/>
</dbReference>
<comment type="subcellular location">
    <subcellularLocation>
        <location evidence="1">Cytoplasm</location>
    </subcellularLocation>
</comment>
<dbReference type="GO" id="GO:0005840">
    <property type="term" value="C:ribosome"/>
    <property type="evidence" value="ECO:0007669"/>
    <property type="project" value="TreeGrafter"/>
</dbReference>
<evidence type="ECO:0000256" key="11">
    <source>
        <dbReference type="SAM" id="MobiDB-lite"/>
    </source>
</evidence>
<evidence type="ECO:0000256" key="6">
    <source>
        <dbReference type="ARBA" id="ARBA00022806"/>
    </source>
</evidence>
<evidence type="ECO:0000256" key="4">
    <source>
        <dbReference type="ARBA" id="ARBA00022741"/>
    </source>
</evidence>
<feature type="region of interest" description="Disordered" evidence="11">
    <location>
        <begin position="439"/>
        <end position="479"/>
    </location>
</feature>
<evidence type="ECO:0000259" key="12">
    <source>
        <dbReference type="PROSITE" id="PS51192"/>
    </source>
</evidence>
<feature type="region of interest" description="Disordered" evidence="11">
    <location>
        <begin position="561"/>
        <end position="615"/>
    </location>
</feature>
<keyword evidence="7" id="KW-0067">ATP-binding</keyword>
<name>A0A3B0YBL4_9ZZZZ</name>
<organism evidence="15">
    <name type="scientific">hydrothermal vent metagenome</name>
    <dbReference type="NCBI Taxonomy" id="652676"/>
    <lineage>
        <taxon>unclassified sequences</taxon>
        <taxon>metagenomes</taxon>
        <taxon>ecological metagenomes</taxon>
    </lineage>
</organism>
<evidence type="ECO:0000256" key="10">
    <source>
        <dbReference type="ARBA" id="ARBA00047984"/>
    </source>
</evidence>
<dbReference type="PROSITE" id="PS00039">
    <property type="entry name" value="DEAD_ATP_HELICASE"/>
    <property type="match status" value="1"/>
</dbReference>
<dbReference type="InterPro" id="IPR014001">
    <property type="entry name" value="Helicase_ATP-bd"/>
</dbReference>
<dbReference type="InterPro" id="IPR027417">
    <property type="entry name" value="P-loop_NTPase"/>
</dbReference>
<dbReference type="InterPro" id="IPR044742">
    <property type="entry name" value="DEAD/DEAH_RhlB"/>
</dbReference>